<proteinExistence type="predicted"/>
<dbReference type="STRING" id="476157.GCA_001663155_00902"/>
<dbReference type="AlphaFoldDB" id="A0A562UM35"/>
<accession>A0A562UM35</accession>
<protein>
    <submittedName>
        <fullName evidence="1">Uncharacterized protein</fullName>
    </submittedName>
</protein>
<organism evidence="1 2">
    <name type="scientific">Altererythrobacter ishigakiensis</name>
    <dbReference type="NCBI Taxonomy" id="476157"/>
    <lineage>
        <taxon>Bacteria</taxon>
        <taxon>Pseudomonadati</taxon>
        <taxon>Pseudomonadota</taxon>
        <taxon>Alphaproteobacteria</taxon>
        <taxon>Sphingomonadales</taxon>
        <taxon>Erythrobacteraceae</taxon>
        <taxon>Altererythrobacter</taxon>
    </lineage>
</organism>
<keyword evidence="2" id="KW-1185">Reference proteome</keyword>
<comment type="caution">
    <text evidence="1">The sequence shown here is derived from an EMBL/GenBank/DDBJ whole genome shotgun (WGS) entry which is preliminary data.</text>
</comment>
<evidence type="ECO:0000313" key="2">
    <source>
        <dbReference type="Proteomes" id="UP000320547"/>
    </source>
</evidence>
<dbReference type="Proteomes" id="UP000320547">
    <property type="component" value="Unassembled WGS sequence"/>
</dbReference>
<reference evidence="1 2" key="1">
    <citation type="submission" date="2019-07" db="EMBL/GenBank/DDBJ databases">
        <title>Genomic Encyclopedia of Archaeal and Bacterial Type Strains, Phase II (KMG-II): from individual species to whole genera.</title>
        <authorList>
            <person name="Goeker M."/>
        </authorList>
    </citation>
    <scope>NUCLEOTIDE SEQUENCE [LARGE SCALE GENOMIC DNA]</scope>
    <source>
        <strain evidence="1 2">ATCC BAA-2084</strain>
    </source>
</reference>
<sequence>MPEFYMAANFSFQCALYDSGLQPKNPSTCALLRTRVSSVSSSQDKVTVLSVGNYQSRLGKAAQNKKIKACQCRQVAALSLLAFLWERVFGKHRSDDAN</sequence>
<evidence type="ECO:0000313" key="1">
    <source>
        <dbReference type="EMBL" id="TWJ06691.1"/>
    </source>
</evidence>
<dbReference type="EMBL" id="VLLK01000002">
    <property type="protein sequence ID" value="TWJ06691.1"/>
    <property type="molecule type" value="Genomic_DNA"/>
</dbReference>
<name>A0A562UM35_9SPHN</name>
<gene>
    <name evidence="1" type="ORF">JN10_2227</name>
</gene>